<evidence type="ECO:0000256" key="1">
    <source>
        <dbReference type="SAM" id="Phobius"/>
    </source>
</evidence>
<dbReference type="InterPro" id="IPR036890">
    <property type="entry name" value="HATPase_C_sf"/>
</dbReference>
<keyword evidence="3" id="KW-0418">Kinase</keyword>
<organism evidence="3 4">
    <name type="scientific">Chryseotalea sanaruensis</name>
    <dbReference type="NCBI Taxonomy" id="2482724"/>
    <lineage>
        <taxon>Bacteria</taxon>
        <taxon>Pseudomonadati</taxon>
        <taxon>Bacteroidota</taxon>
        <taxon>Cytophagia</taxon>
        <taxon>Cytophagales</taxon>
        <taxon>Chryseotaleaceae</taxon>
        <taxon>Chryseotalea</taxon>
    </lineage>
</organism>
<dbReference type="Gene3D" id="2.60.40.10">
    <property type="entry name" value="Immunoglobulins"/>
    <property type="match status" value="1"/>
</dbReference>
<evidence type="ECO:0000259" key="2">
    <source>
        <dbReference type="Pfam" id="PF06580"/>
    </source>
</evidence>
<dbReference type="AlphaFoldDB" id="A0A401UCH0"/>
<gene>
    <name evidence="3" type="ORF">SanaruYs_28230</name>
</gene>
<keyword evidence="3" id="KW-0808">Transferase</keyword>
<dbReference type="Pfam" id="PF06580">
    <property type="entry name" value="His_kinase"/>
    <property type="match status" value="1"/>
</dbReference>
<proteinExistence type="predicted"/>
<dbReference type="InterPro" id="IPR010559">
    <property type="entry name" value="Sig_transdc_His_kin_internal"/>
</dbReference>
<dbReference type="PANTHER" id="PTHR34220">
    <property type="entry name" value="SENSOR HISTIDINE KINASE YPDA"/>
    <property type="match status" value="1"/>
</dbReference>
<dbReference type="InterPro" id="IPR011110">
    <property type="entry name" value="Reg_prop"/>
</dbReference>
<dbReference type="InterPro" id="IPR013783">
    <property type="entry name" value="Ig-like_fold"/>
</dbReference>
<dbReference type="EMBL" id="BHXQ01000005">
    <property type="protein sequence ID" value="GCC52586.1"/>
    <property type="molecule type" value="Genomic_DNA"/>
</dbReference>
<dbReference type="Proteomes" id="UP000288227">
    <property type="component" value="Unassembled WGS sequence"/>
</dbReference>
<feature type="transmembrane region" description="Helical" evidence="1">
    <location>
        <begin position="687"/>
        <end position="705"/>
    </location>
</feature>
<sequence length="933" mass="107956">MSATKLFAQYPHYFAYDNENGLPSNEVYSIVQDKRGLIWIGCDAGLYKFDGVNYTLYSSKTQNSKSISNLTLSSDGKIYCVNFQDQIFYLENDTLRELQHTFQKISNIASGREGLLYLNHATGISVYNPHTREWRNINTIKNFTRSVVSNSRSEIYSITQQGIAKILEEKVVFYPFPGHGQNISTDFLLGYHGDKLWIVKKDGSAFYVLQQGRLVQNESKNLALSLQNRKITNLKALPDNNLWISTYNGIVRYNVDKDSVTVFYPELSFSDMWIDRENNYWLTTLQAGILRVPDLNYQVWNTPSIQNEKLTHLATDGAHIYFSSINGAITKLNTNNGSLQTFHTGKNADIECLFFDTSNDNLIFYIQSENYVLRKNEISKAPFHIKAIKSIVHAPPFYFLGSSLGLYVDSENQSYSYRDKISEAWIRQLAWNQQKHILYAATNKGLQIFEYRENQWVCTSTLLTKTQIISIDFDEATQNLFAITFNGKVHLLDTENKLAKVAELPADVQAQKLEYYQRKLFMASNKGVWILDLEKSEWNNFNALSGLASENVNDLIVMNENIWLATGKGLQKIPLKEKTNRPLAKVFLKTNTLINPALSNVKLSYQQPLILYPEASIYTSNGHFEYAYRLNQNEWIKLPAGVEQIEIQNLPTGDFEIALKVIDHLGRDSENTILIAGFVNPPVWKRWWFMLSVVFVLIGLMYWFYKHQLSKQRKELNRQNELNIAKLVAIRSQMNPHFIFNSLNSIQDLILQKKTVESYDYVVLFSELVRNALTYSNTEFIPMQKEVDFLYTYLQLEKLRFKSDFTYTIYYDQSDEIDVPSLLIQPFVENALLHGLLHIEDKKELSIRFIYDKEKLVCIVEDNGIGRKQADIIRSRQGNSHSSFALNAIQKRLDIFNEQQGEIVSEFGFEDVYPDRKYTGTRVTIKLPFKRHY</sequence>
<feature type="domain" description="Signal transduction histidine kinase internal region" evidence="2">
    <location>
        <begin position="725"/>
        <end position="804"/>
    </location>
</feature>
<name>A0A401UCH0_9BACT</name>
<protein>
    <submittedName>
        <fullName evidence="3">Signal transduction histidine kinase LytS</fullName>
    </submittedName>
</protein>
<dbReference type="SUPFAM" id="SSF55874">
    <property type="entry name" value="ATPase domain of HSP90 chaperone/DNA topoisomerase II/histidine kinase"/>
    <property type="match status" value="1"/>
</dbReference>
<dbReference type="SUPFAM" id="SSF69322">
    <property type="entry name" value="Tricorn protease domain 2"/>
    <property type="match status" value="1"/>
</dbReference>
<accession>A0A401UCH0</accession>
<dbReference type="GO" id="GO:0000155">
    <property type="term" value="F:phosphorelay sensor kinase activity"/>
    <property type="evidence" value="ECO:0007669"/>
    <property type="project" value="InterPro"/>
</dbReference>
<keyword evidence="4" id="KW-1185">Reference proteome</keyword>
<dbReference type="Pfam" id="PF07494">
    <property type="entry name" value="Reg_prop"/>
    <property type="match status" value="1"/>
</dbReference>
<dbReference type="InterPro" id="IPR050640">
    <property type="entry name" value="Bact_2-comp_sensor_kinase"/>
</dbReference>
<keyword evidence="1" id="KW-0812">Transmembrane</keyword>
<evidence type="ECO:0000313" key="4">
    <source>
        <dbReference type="Proteomes" id="UP000288227"/>
    </source>
</evidence>
<keyword evidence="1" id="KW-0472">Membrane</keyword>
<dbReference type="SUPFAM" id="SSF63825">
    <property type="entry name" value="YWTD domain"/>
    <property type="match status" value="1"/>
</dbReference>
<comment type="caution">
    <text evidence="3">The sequence shown here is derived from an EMBL/GenBank/DDBJ whole genome shotgun (WGS) entry which is preliminary data.</text>
</comment>
<evidence type="ECO:0000313" key="3">
    <source>
        <dbReference type="EMBL" id="GCC52586.1"/>
    </source>
</evidence>
<dbReference type="InterPro" id="IPR015943">
    <property type="entry name" value="WD40/YVTN_repeat-like_dom_sf"/>
</dbReference>
<dbReference type="Gene3D" id="2.130.10.10">
    <property type="entry name" value="YVTN repeat-like/Quinoprotein amine dehydrogenase"/>
    <property type="match status" value="2"/>
</dbReference>
<dbReference type="Gene3D" id="3.30.565.10">
    <property type="entry name" value="Histidine kinase-like ATPase, C-terminal domain"/>
    <property type="match status" value="1"/>
</dbReference>
<dbReference type="GO" id="GO:0016020">
    <property type="term" value="C:membrane"/>
    <property type="evidence" value="ECO:0007669"/>
    <property type="project" value="InterPro"/>
</dbReference>
<reference evidence="3 4" key="1">
    <citation type="submission" date="2018-11" db="EMBL/GenBank/DDBJ databases">
        <title>Chryseotalea sanarue gen. nov., sp., nov., a member of the family Cytophagaceae, isolated from a brackish lake in Hamamatsu Japan.</title>
        <authorList>
            <person name="Maejima Y."/>
            <person name="Iino T."/>
            <person name="Muraguchi Y."/>
            <person name="Fukuda K."/>
            <person name="Ohkuma M."/>
            <person name="Moriuchi R."/>
            <person name="Dohra H."/>
            <person name="Kimbara K."/>
            <person name="Shintani M."/>
        </authorList>
    </citation>
    <scope>NUCLEOTIDE SEQUENCE [LARGE SCALE GENOMIC DNA]</scope>
    <source>
        <strain evidence="3 4">Ys</strain>
    </source>
</reference>
<dbReference type="PANTHER" id="PTHR34220:SF7">
    <property type="entry name" value="SENSOR HISTIDINE KINASE YPDA"/>
    <property type="match status" value="1"/>
</dbReference>
<keyword evidence="1" id="KW-1133">Transmembrane helix</keyword>